<feature type="transmembrane region" description="Helical" evidence="2">
    <location>
        <begin position="149"/>
        <end position="168"/>
    </location>
</feature>
<keyword evidence="2" id="KW-1133">Transmembrane helix</keyword>
<evidence type="ECO:0000313" key="4">
    <source>
        <dbReference type="Proteomes" id="UP000271227"/>
    </source>
</evidence>
<organism evidence="3 4">
    <name type="scientific">Eilatimonas milleporae</name>
    <dbReference type="NCBI Taxonomy" id="911205"/>
    <lineage>
        <taxon>Bacteria</taxon>
        <taxon>Pseudomonadati</taxon>
        <taxon>Pseudomonadota</taxon>
        <taxon>Alphaproteobacteria</taxon>
        <taxon>Kordiimonadales</taxon>
        <taxon>Kordiimonadaceae</taxon>
        <taxon>Eilatimonas</taxon>
    </lineage>
</organism>
<feature type="region of interest" description="Disordered" evidence="1">
    <location>
        <begin position="47"/>
        <end position="73"/>
    </location>
</feature>
<evidence type="ECO:0000313" key="3">
    <source>
        <dbReference type="EMBL" id="RMB08662.1"/>
    </source>
</evidence>
<accession>A0A3M0CH17</accession>
<evidence type="ECO:0000256" key="2">
    <source>
        <dbReference type="SAM" id="Phobius"/>
    </source>
</evidence>
<protein>
    <recommendedName>
        <fullName evidence="5">Polyketide cyclase/dehydrase/lipid transport protein</fullName>
    </recommendedName>
</protein>
<comment type="caution">
    <text evidence="3">The sequence shown here is derived from an EMBL/GenBank/DDBJ whole genome shotgun (WGS) entry which is preliminary data.</text>
</comment>
<reference evidence="3 4" key="1">
    <citation type="submission" date="2018-10" db="EMBL/GenBank/DDBJ databases">
        <title>Genomic Encyclopedia of Archaeal and Bacterial Type Strains, Phase II (KMG-II): from individual species to whole genera.</title>
        <authorList>
            <person name="Goeker M."/>
        </authorList>
    </citation>
    <scope>NUCLEOTIDE SEQUENCE [LARGE SCALE GENOMIC DNA]</scope>
    <source>
        <strain evidence="3 4">DSM 25217</strain>
    </source>
</reference>
<evidence type="ECO:0000256" key="1">
    <source>
        <dbReference type="SAM" id="MobiDB-lite"/>
    </source>
</evidence>
<dbReference type="OrthoDB" id="9799416at2"/>
<dbReference type="EMBL" id="REFR01000010">
    <property type="protein sequence ID" value="RMB08662.1"/>
    <property type="molecule type" value="Genomic_DNA"/>
</dbReference>
<keyword evidence="2" id="KW-0812">Transmembrane</keyword>
<gene>
    <name evidence="3" type="ORF">BXY39_1297</name>
</gene>
<dbReference type="AlphaFoldDB" id="A0A3M0CH17"/>
<evidence type="ECO:0008006" key="5">
    <source>
        <dbReference type="Google" id="ProtNLM"/>
    </source>
</evidence>
<dbReference type="InParanoid" id="A0A3M0CH17"/>
<sequence>MPWRVEIDCILDIPMDRAWALVRQPRTLTYISAPLLRFRPIDPPRWPEVWPKTEPETKPETESDTAPDRARAEEAPGVRYRVAMAFLGLVPMGRQWIVVSFPRAGAADPPGARLVRDNGSGDLVRMWDHWIIMVPRSDGRTEYRDRVDIAAGVLTPFIWAFAQVFYRWRQRRWRALCRREKAGGPA</sequence>
<feature type="compositionally biased region" description="Basic and acidic residues" evidence="1">
    <location>
        <begin position="51"/>
        <end position="73"/>
    </location>
</feature>
<keyword evidence="4" id="KW-1185">Reference proteome</keyword>
<keyword evidence="2" id="KW-0472">Membrane</keyword>
<name>A0A3M0CH17_9PROT</name>
<dbReference type="RefSeq" id="WP_121938006.1">
    <property type="nucleotide sequence ID" value="NZ_REFR01000010.1"/>
</dbReference>
<dbReference type="Proteomes" id="UP000271227">
    <property type="component" value="Unassembled WGS sequence"/>
</dbReference>
<proteinExistence type="predicted"/>